<feature type="domain" description="NIPSNAP" evidence="2">
    <location>
        <begin position="43"/>
        <end position="140"/>
    </location>
</feature>
<evidence type="ECO:0000313" key="4">
    <source>
        <dbReference type="Proteomes" id="UP001044222"/>
    </source>
</evidence>
<evidence type="ECO:0000256" key="1">
    <source>
        <dbReference type="ARBA" id="ARBA00005291"/>
    </source>
</evidence>
<dbReference type="Pfam" id="PF07978">
    <property type="entry name" value="NIPSNAP"/>
    <property type="match status" value="2"/>
</dbReference>
<keyword evidence="4" id="KW-1185">Reference proteome</keyword>
<sequence length="252" mass="28905">MLNFSNMLRRAFTLPKHVKYMPNLKQLRASVSTGPQQQHETFYEFRTYSIKPEWNAAFLELTEKKIHLRMALAELLGYWSVNCGALNQVLQIWKYDSYAQRSDARTALVNNPEWMEEYIAKAIPMLAYQENEVAYLVPWCTVKKPPKKGIYELSTFQMKPGGPAVWGHAFQAAINVNASAGYSHLVAVFHSEFGPLNQVQVLWWFEDPDTRAAIRHKAHGDARVVAAVRESVKYLDSQRSKLLLPTTFSPLQ</sequence>
<dbReference type="InterPro" id="IPR012577">
    <property type="entry name" value="NIPSNAP"/>
</dbReference>
<comment type="similarity">
    <text evidence="1">Belongs to the NipSnap family.</text>
</comment>
<proteinExistence type="inferred from homology"/>
<dbReference type="SUPFAM" id="SSF54909">
    <property type="entry name" value="Dimeric alpha+beta barrel"/>
    <property type="match status" value="2"/>
</dbReference>
<evidence type="ECO:0000313" key="3">
    <source>
        <dbReference type="EMBL" id="KAG5845624.1"/>
    </source>
</evidence>
<dbReference type="GO" id="GO:0000423">
    <property type="term" value="P:mitophagy"/>
    <property type="evidence" value="ECO:0007669"/>
    <property type="project" value="UniProtKB-ARBA"/>
</dbReference>
<comment type="caution">
    <text evidence="3">The sequence shown here is derived from an EMBL/GenBank/DDBJ whole genome shotgun (WGS) entry which is preliminary data.</text>
</comment>
<protein>
    <recommendedName>
        <fullName evidence="2">NIPSNAP domain-containing protein</fullName>
    </recommendedName>
</protein>
<evidence type="ECO:0000259" key="2">
    <source>
        <dbReference type="Pfam" id="PF07978"/>
    </source>
</evidence>
<dbReference type="EMBL" id="JAFIRN010000007">
    <property type="protein sequence ID" value="KAG5845624.1"/>
    <property type="molecule type" value="Genomic_DNA"/>
</dbReference>
<dbReference type="Proteomes" id="UP001044222">
    <property type="component" value="Chromosome 7"/>
</dbReference>
<dbReference type="PANTHER" id="PTHR21017:SF19">
    <property type="entry name" value="PROTEIN NIPSNAP HOMOLOG 3B"/>
    <property type="match status" value="1"/>
</dbReference>
<organism evidence="3 4">
    <name type="scientific">Anguilla anguilla</name>
    <name type="common">European freshwater eel</name>
    <name type="synonym">Muraena anguilla</name>
    <dbReference type="NCBI Taxonomy" id="7936"/>
    <lineage>
        <taxon>Eukaryota</taxon>
        <taxon>Metazoa</taxon>
        <taxon>Chordata</taxon>
        <taxon>Craniata</taxon>
        <taxon>Vertebrata</taxon>
        <taxon>Euteleostomi</taxon>
        <taxon>Actinopterygii</taxon>
        <taxon>Neopterygii</taxon>
        <taxon>Teleostei</taxon>
        <taxon>Anguilliformes</taxon>
        <taxon>Anguillidae</taxon>
        <taxon>Anguilla</taxon>
    </lineage>
</organism>
<reference evidence="3" key="1">
    <citation type="submission" date="2021-01" db="EMBL/GenBank/DDBJ databases">
        <title>A chromosome-scale assembly of European eel, Anguilla anguilla.</title>
        <authorList>
            <person name="Henkel C."/>
            <person name="Jong-Raadsen S.A."/>
            <person name="Dufour S."/>
            <person name="Weltzien F.-A."/>
            <person name="Palstra A.P."/>
            <person name="Pelster B."/>
            <person name="Spaink H.P."/>
            <person name="Van Den Thillart G.E."/>
            <person name="Jansen H."/>
            <person name="Zahm M."/>
            <person name="Klopp C."/>
            <person name="Cedric C."/>
            <person name="Louis A."/>
            <person name="Berthelot C."/>
            <person name="Parey E."/>
            <person name="Roest Crollius H."/>
            <person name="Montfort J."/>
            <person name="Robinson-Rechavi M."/>
            <person name="Bucao C."/>
            <person name="Bouchez O."/>
            <person name="Gislard M."/>
            <person name="Lluch J."/>
            <person name="Milhes M."/>
            <person name="Lampietro C."/>
            <person name="Lopez Roques C."/>
            <person name="Donnadieu C."/>
            <person name="Braasch I."/>
            <person name="Desvignes T."/>
            <person name="Postlethwait J."/>
            <person name="Bobe J."/>
            <person name="Guiguen Y."/>
            <person name="Dirks R."/>
        </authorList>
    </citation>
    <scope>NUCLEOTIDE SEQUENCE</scope>
    <source>
        <strain evidence="3">Tag_6206</strain>
        <tissue evidence="3">Liver</tissue>
    </source>
</reference>
<gene>
    <name evidence="3" type="ORF">ANANG_G00141250</name>
</gene>
<name>A0A9D3RVY9_ANGAN</name>
<dbReference type="InterPro" id="IPR051557">
    <property type="entry name" value="NipSnap_domain"/>
</dbReference>
<dbReference type="FunFam" id="3.30.70.100:FF:000017">
    <property type="entry name" value="Protein NipSnap homolog 3A"/>
    <property type="match status" value="1"/>
</dbReference>
<dbReference type="GO" id="GO:0005739">
    <property type="term" value="C:mitochondrion"/>
    <property type="evidence" value="ECO:0007669"/>
    <property type="project" value="TreeGrafter"/>
</dbReference>
<accession>A0A9D3RVY9</accession>
<dbReference type="AlphaFoldDB" id="A0A9D3RVY9"/>
<dbReference type="InterPro" id="IPR011008">
    <property type="entry name" value="Dimeric_a/b-barrel"/>
</dbReference>
<feature type="domain" description="NIPSNAP" evidence="2">
    <location>
        <begin position="151"/>
        <end position="250"/>
    </location>
</feature>
<dbReference type="PANTHER" id="PTHR21017">
    <property type="entry name" value="NIPSNAP-RELATED"/>
    <property type="match status" value="1"/>
</dbReference>
<dbReference type="Gene3D" id="3.30.70.100">
    <property type="match status" value="2"/>
</dbReference>